<gene>
    <name evidence="1" type="ORF">CZ809_00158</name>
</gene>
<dbReference type="AlphaFoldDB" id="A0A1T5HVG3"/>
<dbReference type="OrthoDB" id="5826774at2"/>
<proteinExistence type="predicted"/>
<sequence length="71" mass="8379">MTYWKNLHLTHQTITGLSLSINVVYPPEFESNIRNEMRSLKTNYQCPQIFKKEVISIICAYDGRLVNFNQK</sequence>
<protein>
    <submittedName>
        <fullName evidence="1">Uncharacterized protein</fullName>
    </submittedName>
</protein>
<evidence type="ECO:0000313" key="1">
    <source>
        <dbReference type="EMBL" id="SKC30682.1"/>
    </source>
</evidence>
<name>A0A1T5HVG3_9GAMM</name>
<accession>A0A1T5HVG3</accession>
<evidence type="ECO:0000313" key="2">
    <source>
        <dbReference type="Proteomes" id="UP000189966"/>
    </source>
</evidence>
<dbReference type="Proteomes" id="UP000189966">
    <property type="component" value="Unassembled WGS sequence"/>
</dbReference>
<dbReference type="EMBL" id="FUZI01000001">
    <property type="protein sequence ID" value="SKC30682.1"/>
    <property type="molecule type" value="Genomic_DNA"/>
</dbReference>
<organism evidence="1 2">
    <name type="scientific">Photobacterium piscicola</name>
    <dbReference type="NCBI Taxonomy" id="1378299"/>
    <lineage>
        <taxon>Bacteria</taxon>
        <taxon>Pseudomonadati</taxon>
        <taxon>Pseudomonadota</taxon>
        <taxon>Gammaproteobacteria</taxon>
        <taxon>Vibrionales</taxon>
        <taxon>Vibrionaceae</taxon>
        <taxon>Photobacterium</taxon>
    </lineage>
</organism>
<dbReference type="RefSeq" id="WP_080155551.1">
    <property type="nucleotide sequence ID" value="NZ_FUZI01000001.1"/>
</dbReference>
<reference evidence="1 2" key="1">
    <citation type="submission" date="2017-02" db="EMBL/GenBank/DDBJ databases">
        <authorList>
            <person name="Peterson S.W."/>
        </authorList>
    </citation>
    <scope>NUCLEOTIDE SEQUENCE [LARGE SCALE GENOMIC DNA]</scope>
    <source>
        <strain evidence="2">type strain: NCCB 100098</strain>
    </source>
</reference>